<dbReference type="Proteomes" id="UP000054097">
    <property type="component" value="Unassembled WGS sequence"/>
</dbReference>
<sequence length="81" mass="9518">MREQMRGFCYTLSQRYRSPIVMHRRVGLSGSELVEGIRGRVQWGNRAWQATRDLLNRAVRENKAFESDWEKGNMQMLAEDG</sequence>
<organism evidence="1 2">
    <name type="scientific">Serendipita vermifera MAFF 305830</name>
    <dbReference type="NCBI Taxonomy" id="933852"/>
    <lineage>
        <taxon>Eukaryota</taxon>
        <taxon>Fungi</taxon>
        <taxon>Dikarya</taxon>
        <taxon>Basidiomycota</taxon>
        <taxon>Agaricomycotina</taxon>
        <taxon>Agaricomycetes</taxon>
        <taxon>Sebacinales</taxon>
        <taxon>Serendipitaceae</taxon>
        <taxon>Serendipita</taxon>
    </lineage>
</organism>
<dbReference type="EMBL" id="KN824335">
    <property type="protein sequence ID" value="KIM23559.1"/>
    <property type="molecule type" value="Genomic_DNA"/>
</dbReference>
<evidence type="ECO:0000313" key="1">
    <source>
        <dbReference type="EMBL" id="KIM23559.1"/>
    </source>
</evidence>
<protein>
    <submittedName>
        <fullName evidence="1">Uncharacterized protein</fullName>
    </submittedName>
</protein>
<accession>A0A0C3AU67</accession>
<evidence type="ECO:0000313" key="2">
    <source>
        <dbReference type="Proteomes" id="UP000054097"/>
    </source>
</evidence>
<name>A0A0C3AU67_SERVB</name>
<reference evidence="2" key="2">
    <citation type="submission" date="2015-01" db="EMBL/GenBank/DDBJ databases">
        <title>Evolutionary Origins and Diversification of the Mycorrhizal Mutualists.</title>
        <authorList>
            <consortium name="DOE Joint Genome Institute"/>
            <consortium name="Mycorrhizal Genomics Consortium"/>
            <person name="Kohler A."/>
            <person name="Kuo A."/>
            <person name="Nagy L.G."/>
            <person name="Floudas D."/>
            <person name="Copeland A."/>
            <person name="Barry K.W."/>
            <person name="Cichocki N."/>
            <person name="Veneault-Fourrey C."/>
            <person name="LaButti K."/>
            <person name="Lindquist E.A."/>
            <person name="Lipzen A."/>
            <person name="Lundell T."/>
            <person name="Morin E."/>
            <person name="Murat C."/>
            <person name="Riley R."/>
            <person name="Ohm R."/>
            <person name="Sun H."/>
            <person name="Tunlid A."/>
            <person name="Henrissat B."/>
            <person name="Grigoriev I.V."/>
            <person name="Hibbett D.S."/>
            <person name="Martin F."/>
        </authorList>
    </citation>
    <scope>NUCLEOTIDE SEQUENCE [LARGE SCALE GENOMIC DNA]</scope>
    <source>
        <strain evidence="2">MAFF 305830</strain>
    </source>
</reference>
<reference evidence="1 2" key="1">
    <citation type="submission" date="2014-04" db="EMBL/GenBank/DDBJ databases">
        <authorList>
            <consortium name="DOE Joint Genome Institute"/>
            <person name="Kuo A."/>
            <person name="Zuccaro A."/>
            <person name="Kohler A."/>
            <person name="Nagy L.G."/>
            <person name="Floudas D."/>
            <person name="Copeland A."/>
            <person name="Barry K.W."/>
            <person name="Cichocki N."/>
            <person name="Veneault-Fourrey C."/>
            <person name="LaButti K."/>
            <person name="Lindquist E.A."/>
            <person name="Lipzen A."/>
            <person name="Lundell T."/>
            <person name="Morin E."/>
            <person name="Murat C."/>
            <person name="Sun H."/>
            <person name="Tunlid A."/>
            <person name="Henrissat B."/>
            <person name="Grigoriev I.V."/>
            <person name="Hibbett D.S."/>
            <person name="Martin F."/>
            <person name="Nordberg H.P."/>
            <person name="Cantor M.N."/>
            <person name="Hua S.X."/>
        </authorList>
    </citation>
    <scope>NUCLEOTIDE SEQUENCE [LARGE SCALE GENOMIC DNA]</scope>
    <source>
        <strain evidence="1 2">MAFF 305830</strain>
    </source>
</reference>
<gene>
    <name evidence="1" type="ORF">M408DRAFT_253304</name>
</gene>
<keyword evidence="2" id="KW-1185">Reference proteome</keyword>
<dbReference type="AlphaFoldDB" id="A0A0C3AU67"/>
<proteinExistence type="predicted"/>
<dbReference type="HOGENOM" id="CLU_2575347_0_0_1"/>